<protein>
    <submittedName>
        <fullName evidence="8">Flagellar protofilament ribbon protein</fullName>
    </submittedName>
</protein>
<dbReference type="EMBL" id="MLAK01000586">
    <property type="protein sequence ID" value="OHT11500.1"/>
    <property type="molecule type" value="Genomic_DNA"/>
</dbReference>
<dbReference type="GO" id="GO:0000281">
    <property type="term" value="P:mitotic cytokinesis"/>
    <property type="evidence" value="ECO:0007669"/>
    <property type="project" value="TreeGrafter"/>
</dbReference>
<dbReference type="Pfam" id="PF06565">
    <property type="entry name" value="DM10_dom"/>
    <property type="match status" value="3"/>
</dbReference>
<evidence type="ECO:0000259" key="7">
    <source>
        <dbReference type="PROSITE" id="PS51336"/>
    </source>
</evidence>
<evidence type="ECO:0000256" key="5">
    <source>
        <dbReference type="ARBA" id="ARBA00023212"/>
    </source>
</evidence>
<keyword evidence="4" id="KW-0677">Repeat</keyword>
<name>A0A1J4KNX7_9EUKA</name>
<comment type="caution">
    <text evidence="8">The sequence shown here is derived from an EMBL/GenBank/DDBJ whole genome shotgun (WGS) entry which is preliminary data.</text>
</comment>
<dbReference type="FunFam" id="2.30.29.170:FF:000004">
    <property type="entry name" value="EF-hand domain containing 2"/>
    <property type="match status" value="1"/>
</dbReference>
<keyword evidence="8" id="KW-0969">Cilium</keyword>
<accession>A0A1J4KNX7</accession>
<dbReference type="PANTHER" id="PTHR12086">
    <property type="entry name" value="EF-HAND DOMAIN C-TERMINAL CONTAINING PROTEIN"/>
    <property type="match status" value="1"/>
</dbReference>
<dbReference type="GO" id="GO:0007052">
    <property type="term" value="P:mitotic spindle organization"/>
    <property type="evidence" value="ECO:0007669"/>
    <property type="project" value="TreeGrafter"/>
</dbReference>
<keyword evidence="8" id="KW-0282">Flagellum</keyword>
<dbReference type="GeneID" id="94835243"/>
<dbReference type="RefSeq" id="XP_068364636.1">
    <property type="nucleotide sequence ID" value="XM_068500539.1"/>
</dbReference>
<dbReference type="GO" id="GO:0060285">
    <property type="term" value="P:cilium-dependent cell motility"/>
    <property type="evidence" value="ECO:0007669"/>
    <property type="project" value="TreeGrafter"/>
</dbReference>
<dbReference type="FunFam" id="2.30.29.170:FF:000002">
    <property type="entry name" value="EF-hand domain (C-terminal) containing 1"/>
    <property type="match status" value="1"/>
</dbReference>
<dbReference type="Proteomes" id="UP000179807">
    <property type="component" value="Unassembled WGS sequence"/>
</dbReference>
<dbReference type="InterPro" id="IPR006602">
    <property type="entry name" value="DM10_dom"/>
</dbReference>
<dbReference type="GO" id="GO:0005930">
    <property type="term" value="C:axoneme"/>
    <property type="evidence" value="ECO:0007669"/>
    <property type="project" value="TreeGrafter"/>
</dbReference>
<dbReference type="GO" id="GO:0043014">
    <property type="term" value="F:alpha-tubulin binding"/>
    <property type="evidence" value="ECO:0007669"/>
    <property type="project" value="TreeGrafter"/>
</dbReference>
<keyword evidence="6" id="KW-0966">Cell projection</keyword>
<dbReference type="InterPro" id="IPR040193">
    <property type="entry name" value="EFHC1/EFHC2/EFHB"/>
</dbReference>
<evidence type="ECO:0000313" key="8">
    <source>
        <dbReference type="EMBL" id="OHT11500.1"/>
    </source>
</evidence>
<dbReference type="OrthoDB" id="10255210at2759"/>
<evidence type="ECO:0000256" key="1">
    <source>
        <dbReference type="ARBA" id="ARBA00004138"/>
    </source>
</evidence>
<sequence>MLVFLVTGKEIHKRSMNLPKLPGYSFHDPRKTDYRKGQMLTVTSGLMGQRQPQPEELERSVAFRSEHISTRAPPREPVSTFPDYIPAHVAYEHLVLRFYAFFKETIPESNEELFRIRYVKIYVYLEDDTIMIEENHIRNSGMTQGVLLRRMKVVNPDIHPEGTMYKMSDFNVGISLEMYGIIYRIYACDKFTEEFFQSSGMHLNEFETPPDDVYNLKRTMTDRPIRVTYMNTDKTNLRRFLDFDGKVLRFYAIWDDRQALFGEKRNFVFHFFLVDGTIEIRQILPVNSGRDPVSQFLKRTLLLKPGTDEYYQDSDLYIGQRIEIFNRTFLLYDADPYTKDFLDNKYGKHDWTPLKLDEKGALQQKTEKVLPPYNGWGNEEDSAGFCNSLHPKPPRKDVVKFITKDGMVLRFSARFKNPQAQDKSRKFVIVFYLADDTLAIFELPQRNSGFRGGKFIQRDKYKNVLNRNQYFTAADLKVGEDVIINNFTFETYEADEFAMNYMEADANNFPQSDLFEIISVMLRRKELVNPMRQEFEKLDPELSGYIESLKAEEIIMKYFPQFQAHEAKTITRRWTDDYGFDYFGLMSIFKQ</sequence>
<gene>
    <name evidence="8" type="ORF">TRFO_19041</name>
</gene>
<feature type="domain" description="DM10" evidence="7">
    <location>
        <begin position="405"/>
        <end position="506"/>
    </location>
</feature>
<evidence type="ECO:0000256" key="2">
    <source>
        <dbReference type="ARBA" id="ARBA00004245"/>
    </source>
</evidence>
<dbReference type="SMART" id="SM00676">
    <property type="entry name" value="DM10"/>
    <property type="match status" value="3"/>
</dbReference>
<feature type="domain" description="DM10" evidence="7">
    <location>
        <begin position="92"/>
        <end position="200"/>
    </location>
</feature>
<dbReference type="GO" id="GO:0072686">
    <property type="term" value="C:mitotic spindle"/>
    <property type="evidence" value="ECO:0007669"/>
    <property type="project" value="TreeGrafter"/>
</dbReference>
<evidence type="ECO:0000256" key="3">
    <source>
        <dbReference type="ARBA" id="ARBA00022490"/>
    </source>
</evidence>
<dbReference type="PROSITE" id="PS51336">
    <property type="entry name" value="DM10"/>
    <property type="match status" value="3"/>
</dbReference>
<dbReference type="VEuPathDB" id="TrichDB:TRFO_19041"/>
<dbReference type="Gene3D" id="2.30.29.170">
    <property type="match status" value="3"/>
</dbReference>
<proteinExistence type="predicted"/>
<reference evidence="8" key="1">
    <citation type="submission" date="2016-10" db="EMBL/GenBank/DDBJ databases">
        <authorList>
            <person name="Benchimol M."/>
            <person name="Almeida L.G."/>
            <person name="Vasconcelos A.T."/>
            <person name="Perreira-Neves A."/>
            <person name="Rosa I.A."/>
            <person name="Tasca T."/>
            <person name="Bogo M.R."/>
            <person name="de Souza W."/>
        </authorList>
    </citation>
    <scope>NUCLEOTIDE SEQUENCE [LARGE SCALE GENOMIC DNA]</scope>
    <source>
        <strain evidence="8">K</strain>
    </source>
</reference>
<keyword evidence="9" id="KW-1185">Reference proteome</keyword>
<keyword evidence="3" id="KW-0963">Cytoplasm</keyword>
<evidence type="ECO:0000313" key="9">
    <source>
        <dbReference type="Proteomes" id="UP000179807"/>
    </source>
</evidence>
<evidence type="ECO:0000256" key="4">
    <source>
        <dbReference type="ARBA" id="ARBA00022737"/>
    </source>
</evidence>
<evidence type="ECO:0000256" key="6">
    <source>
        <dbReference type="ARBA" id="ARBA00023273"/>
    </source>
</evidence>
<dbReference type="PANTHER" id="PTHR12086:SF9">
    <property type="entry name" value="EF-HAND DOMAIN-CONTAINING PROTEIN 1"/>
    <property type="match status" value="1"/>
</dbReference>
<feature type="domain" description="DM10" evidence="7">
    <location>
        <begin position="244"/>
        <end position="346"/>
    </location>
</feature>
<comment type="subcellular location">
    <subcellularLocation>
        <location evidence="1">Cell projection</location>
        <location evidence="1">Cilium</location>
    </subcellularLocation>
    <subcellularLocation>
        <location evidence="2">Cytoplasm</location>
        <location evidence="2">Cytoskeleton</location>
    </subcellularLocation>
</comment>
<keyword evidence="5" id="KW-0206">Cytoskeleton</keyword>
<dbReference type="AlphaFoldDB" id="A0A1J4KNX7"/>
<organism evidence="8 9">
    <name type="scientific">Tritrichomonas foetus</name>
    <dbReference type="NCBI Taxonomy" id="1144522"/>
    <lineage>
        <taxon>Eukaryota</taxon>
        <taxon>Metamonada</taxon>
        <taxon>Parabasalia</taxon>
        <taxon>Tritrichomonadida</taxon>
        <taxon>Tritrichomonadidae</taxon>
        <taxon>Tritrichomonas</taxon>
    </lineage>
</organism>